<dbReference type="OrthoDB" id="9788219at2"/>
<proteinExistence type="inferred from homology"/>
<dbReference type="InterPro" id="IPR006008">
    <property type="entry name" value="YciB"/>
</dbReference>
<evidence type="ECO:0000313" key="7">
    <source>
        <dbReference type="EMBL" id="QEW27658.1"/>
    </source>
</evidence>
<accession>A0A0T5P7Y1</accession>
<feature type="transmembrane region" description="Helical" evidence="5">
    <location>
        <begin position="143"/>
        <end position="162"/>
    </location>
</feature>
<keyword evidence="3 5" id="KW-1133">Transmembrane helix</keyword>
<protein>
    <recommendedName>
        <fullName evidence="5">Inner membrane-spanning protein YciB</fullName>
    </recommendedName>
</protein>
<reference evidence="7 9" key="2">
    <citation type="submission" date="2018-08" db="EMBL/GenBank/DDBJ databases">
        <title>Genetic Globetrotter - A new plasmid hitch-hiking vast phylogenetic and geographic distances.</title>
        <authorList>
            <person name="Vollmers J."/>
            <person name="Petersen J."/>
        </authorList>
    </citation>
    <scope>NUCLEOTIDE SEQUENCE [LARGE SCALE GENOMIC DNA]</scope>
    <source>
        <strain evidence="7 9">DSM 26383</strain>
    </source>
</reference>
<dbReference type="Proteomes" id="UP000051401">
    <property type="component" value="Unassembled WGS sequence"/>
</dbReference>
<feature type="transmembrane region" description="Helical" evidence="5">
    <location>
        <begin position="102"/>
        <end position="122"/>
    </location>
</feature>
<dbReference type="PATRIC" id="fig|540747.5.peg.5963"/>
<evidence type="ECO:0000256" key="4">
    <source>
        <dbReference type="ARBA" id="ARBA00023136"/>
    </source>
</evidence>
<evidence type="ECO:0000313" key="9">
    <source>
        <dbReference type="Proteomes" id="UP000325785"/>
    </source>
</evidence>
<dbReference type="STRING" id="540747.SAMN04488031_108121"/>
<dbReference type="GO" id="GO:0005886">
    <property type="term" value="C:plasma membrane"/>
    <property type="evidence" value="ECO:0007669"/>
    <property type="project" value="UniProtKB-SubCell"/>
</dbReference>
<dbReference type="KEGG" id="rid:RIdsm_03475"/>
<dbReference type="PANTHER" id="PTHR36917:SF1">
    <property type="entry name" value="INNER MEMBRANE-SPANNING PROTEIN YCIB"/>
    <property type="match status" value="1"/>
</dbReference>
<keyword evidence="8" id="KW-1185">Reference proteome</keyword>
<evidence type="ECO:0000313" key="6">
    <source>
        <dbReference type="EMBL" id="KRS17264.1"/>
    </source>
</evidence>
<evidence type="ECO:0000256" key="5">
    <source>
        <dbReference type="HAMAP-Rule" id="MF_00189"/>
    </source>
</evidence>
<keyword evidence="1 5" id="KW-1003">Cell membrane</keyword>
<gene>
    <name evidence="5 7" type="primary">yciB</name>
    <name evidence="7" type="ORF">RIdsm_03475</name>
    <name evidence="6" type="ORF">XM52_14465</name>
</gene>
<dbReference type="EMBL" id="CP031598">
    <property type="protein sequence ID" value="QEW27658.1"/>
    <property type="molecule type" value="Genomic_DNA"/>
</dbReference>
<comment type="subcellular location">
    <subcellularLocation>
        <location evidence="5">Cell inner membrane</location>
        <topology evidence="5">Multi-pass membrane protein</topology>
    </subcellularLocation>
</comment>
<keyword evidence="4 5" id="KW-0472">Membrane</keyword>
<evidence type="ECO:0000256" key="2">
    <source>
        <dbReference type="ARBA" id="ARBA00022692"/>
    </source>
</evidence>
<feature type="transmembrane region" description="Helical" evidence="5">
    <location>
        <begin position="72"/>
        <end position="90"/>
    </location>
</feature>
<evidence type="ECO:0000313" key="8">
    <source>
        <dbReference type="Proteomes" id="UP000051401"/>
    </source>
</evidence>
<dbReference type="HAMAP" id="MF_00189">
    <property type="entry name" value="YciB"/>
    <property type="match status" value="1"/>
</dbReference>
<evidence type="ECO:0000256" key="3">
    <source>
        <dbReference type="ARBA" id="ARBA00022989"/>
    </source>
</evidence>
<evidence type="ECO:0000256" key="1">
    <source>
        <dbReference type="ARBA" id="ARBA00022475"/>
    </source>
</evidence>
<feature type="transmembrane region" description="Helical" evidence="5">
    <location>
        <begin position="168"/>
        <end position="185"/>
    </location>
</feature>
<organism evidence="6 8">
    <name type="scientific">Roseovarius indicus</name>
    <dbReference type="NCBI Taxonomy" id="540747"/>
    <lineage>
        <taxon>Bacteria</taxon>
        <taxon>Pseudomonadati</taxon>
        <taxon>Pseudomonadota</taxon>
        <taxon>Alphaproteobacteria</taxon>
        <taxon>Rhodobacterales</taxon>
        <taxon>Roseobacteraceae</taxon>
        <taxon>Roseovarius</taxon>
    </lineage>
</organism>
<dbReference type="AlphaFoldDB" id="A0A0T5P7Y1"/>
<dbReference type="Pfam" id="PF04279">
    <property type="entry name" value="IspA"/>
    <property type="match status" value="1"/>
</dbReference>
<dbReference type="Proteomes" id="UP000325785">
    <property type="component" value="Chromosome"/>
</dbReference>
<comment type="similarity">
    <text evidence="5">Belongs to the YciB family.</text>
</comment>
<dbReference type="EMBL" id="LAXI01000008">
    <property type="protein sequence ID" value="KRS17264.1"/>
    <property type="molecule type" value="Genomic_DNA"/>
</dbReference>
<feature type="transmembrane region" description="Helical" evidence="5">
    <location>
        <begin position="12"/>
        <end position="29"/>
    </location>
</feature>
<dbReference type="PANTHER" id="PTHR36917">
    <property type="entry name" value="INTRACELLULAR SEPTATION PROTEIN A-RELATED"/>
    <property type="match status" value="1"/>
</dbReference>
<dbReference type="RefSeq" id="WP_057816855.1">
    <property type="nucleotide sequence ID" value="NZ_CAXRJZ010000043.1"/>
</dbReference>
<keyword evidence="2 5" id="KW-0812">Transmembrane</keyword>
<feature type="transmembrane region" description="Helical" evidence="5">
    <location>
        <begin position="41"/>
        <end position="65"/>
    </location>
</feature>
<keyword evidence="5" id="KW-0997">Cell inner membrane</keyword>
<comment type="function">
    <text evidence="5">Plays a role in cell envelope biogenesis, maintenance of cell envelope integrity and membrane homeostasis.</text>
</comment>
<sequence length="203" mass="23022">MAGRQINQGLKTALELGPVVGFFVAYLWLKDRTFTFGGTEYEGFIVVTAGFIPVFLLSMAVLWWLTGHLSKMQIVTAVLIIVFGGMSVWFNDPSFFKMKPTIIYLLFGGLLGIGLLRGQSWLEYVMEGVMPLTHRGWMLLTKRLMLFFFGLAILNEIIWRTMSEETWVYFKTFGLTAAIFVFFILQGGLFKEHGTQGESDDKA</sequence>
<name>A0A0T5P7Y1_9RHOB</name>
<reference evidence="6 8" key="1">
    <citation type="submission" date="2015-04" db="EMBL/GenBank/DDBJ databases">
        <title>The draft genome sequence of Roseovarius indicus B108T.</title>
        <authorList>
            <person name="Li G."/>
            <person name="Lai Q."/>
            <person name="Shao Z."/>
            <person name="Yan P."/>
        </authorList>
    </citation>
    <scope>NUCLEOTIDE SEQUENCE [LARGE SCALE GENOMIC DNA]</scope>
    <source>
        <strain evidence="6 8">B108</strain>
    </source>
</reference>